<dbReference type="Proteomes" id="UP001293718">
    <property type="component" value="Unassembled WGS sequence"/>
</dbReference>
<organism evidence="2 3">
    <name type="scientific">Azohydromonas lata</name>
    <dbReference type="NCBI Taxonomy" id="45677"/>
    <lineage>
        <taxon>Bacteria</taxon>
        <taxon>Pseudomonadati</taxon>
        <taxon>Pseudomonadota</taxon>
        <taxon>Betaproteobacteria</taxon>
        <taxon>Burkholderiales</taxon>
        <taxon>Sphaerotilaceae</taxon>
        <taxon>Azohydromonas</taxon>
    </lineage>
</organism>
<proteinExistence type="predicted"/>
<dbReference type="EMBL" id="JAXOJX010000021">
    <property type="protein sequence ID" value="MDZ5457688.1"/>
    <property type="molecule type" value="Genomic_DNA"/>
</dbReference>
<comment type="caution">
    <text evidence="2">The sequence shown here is derived from an EMBL/GenBank/DDBJ whole genome shotgun (WGS) entry which is preliminary data.</text>
</comment>
<name>A0ABU5IFF9_9BURK</name>
<dbReference type="RefSeq" id="WP_322465941.1">
    <property type="nucleotide sequence ID" value="NZ_JAXOJX010000021.1"/>
</dbReference>
<protein>
    <submittedName>
        <fullName evidence="2">Uncharacterized protein</fullName>
    </submittedName>
</protein>
<gene>
    <name evidence="2" type="ORF">SM757_14005</name>
</gene>
<sequence>MKQVQQDGKAGSDIDGIYRQLKKGLGRELVNDDNVFALIELASRDGQQVLEQELREWQAPCGTSSDTSPEGLHHLAPNPGFNKANVKH</sequence>
<evidence type="ECO:0000256" key="1">
    <source>
        <dbReference type="SAM" id="MobiDB-lite"/>
    </source>
</evidence>
<feature type="region of interest" description="Disordered" evidence="1">
    <location>
        <begin position="59"/>
        <end position="88"/>
    </location>
</feature>
<keyword evidence="3" id="KW-1185">Reference proteome</keyword>
<accession>A0ABU5IFF9</accession>
<evidence type="ECO:0000313" key="3">
    <source>
        <dbReference type="Proteomes" id="UP001293718"/>
    </source>
</evidence>
<reference evidence="2 3" key="1">
    <citation type="submission" date="2023-11" db="EMBL/GenBank/DDBJ databases">
        <title>Draft genome of Azohydromonas lata strain H1 (DSM1123), a polyhydroxyalkanoate producer.</title>
        <authorList>
            <person name="Traversa D."/>
            <person name="D'Addabbo P."/>
            <person name="Pazzani C."/>
            <person name="Manzari C."/>
            <person name="Chiara M."/>
            <person name="Scrascia M."/>
        </authorList>
    </citation>
    <scope>NUCLEOTIDE SEQUENCE [LARGE SCALE GENOMIC DNA]</scope>
    <source>
        <strain evidence="2 3">H1</strain>
    </source>
</reference>
<evidence type="ECO:0000313" key="2">
    <source>
        <dbReference type="EMBL" id="MDZ5457688.1"/>
    </source>
</evidence>